<keyword evidence="2" id="KW-1185">Reference proteome</keyword>
<protein>
    <submittedName>
        <fullName evidence="1">Uncharacterized protein</fullName>
    </submittedName>
</protein>
<dbReference type="Proteomes" id="UP000004221">
    <property type="component" value="Unassembled WGS sequence"/>
</dbReference>
<comment type="caution">
    <text evidence="1">The sequence shown here is derived from an EMBL/GenBank/DDBJ whole genome shotgun (WGS) entry which is preliminary data.</text>
</comment>
<organism evidence="1 2">
    <name type="scientific">Nitrolancea hollandica Lb</name>
    <dbReference type="NCBI Taxonomy" id="1129897"/>
    <lineage>
        <taxon>Bacteria</taxon>
        <taxon>Pseudomonadati</taxon>
        <taxon>Thermomicrobiota</taxon>
        <taxon>Thermomicrobia</taxon>
        <taxon>Sphaerobacterales</taxon>
        <taxon>Sphaerobacterineae</taxon>
        <taxon>Sphaerobacteraceae</taxon>
        <taxon>Nitrolancea</taxon>
    </lineage>
</organism>
<evidence type="ECO:0000313" key="2">
    <source>
        <dbReference type="Proteomes" id="UP000004221"/>
    </source>
</evidence>
<gene>
    <name evidence="1" type="ORF">NITHO_2400004</name>
</gene>
<proteinExistence type="predicted"/>
<reference evidence="1 2" key="1">
    <citation type="journal article" date="2012" name="ISME J.">
        <title>Nitrification expanded: discovery, physiology and genomics of a nitrite-oxidizing bacterium from the phylum Chloroflexi.</title>
        <authorList>
            <person name="Sorokin D.Y."/>
            <person name="Lucker S."/>
            <person name="Vejmelkova D."/>
            <person name="Kostrikina N.A."/>
            <person name="Kleerebezem R."/>
            <person name="Rijpstra W.I."/>
            <person name="Damste J.S."/>
            <person name="Le Paslier D."/>
            <person name="Muyzer G."/>
            <person name="Wagner M."/>
            <person name="van Loosdrecht M.C."/>
            <person name="Daims H."/>
        </authorList>
    </citation>
    <scope>NUCLEOTIDE SEQUENCE [LARGE SCALE GENOMIC DNA]</scope>
    <source>
        <strain evidence="2">none</strain>
    </source>
</reference>
<accession>I4EFT2</accession>
<dbReference type="AlphaFoldDB" id="I4EFT2"/>
<dbReference type="EMBL" id="CAGS01000158">
    <property type="protein sequence ID" value="CCF83544.1"/>
    <property type="molecule type" value="Genomic_DNA"/>
</dbReference>
<evidence type="ECO:0000313" key="1">
    <source>
        <dbReference type="EMBL" id="CCF83544.1"/>
    </source>
</evidence>
<name>I4EFT2_9BACT</name>
<sequence length="55" mass="6172">MRIVDIMEPEAIPYSQRVGFTQLVSGGVYAEQDVGPPAPPVRLRAVRQDLHRQRA</sequence>